<sequence>MSLSLVFAPPAHHVSLLASTAAMQLHSLAYPVSLTCLIFTFEAYEDTYAGSNRCCPDLCSDGCRLFLRNKDLCVDQLHSLHRWLWPFHSDLHTPGLSNTLNLCPAHRRTSFRLWSTHLSVISCAYLVPYRRQHHPPPPHHPARMT</sequence>
<proteinExistence type="predicted"/>
<name>A0AAI9XJ98_9PEZI</name>
<organism evidence="1 2">
    <name type="scientific">Colletotrichum melonis</name>
    <dbReference type="NCBI Taxonomy" id="1209925"/>
    <lineage>
        <taxon>Eukaryota</taxon>
        <taxon>Fungi</taxon>
        <taxon>Dikarya</taxon>
        <taxon>Ascomycota</taxon>
        <taxon>Pezizomycotina</taxon>
        <taxon>Sordariomycetes</taxon>
        <taxon>Hypocreomycetidae</taxon>
        <taxon>Glomerellales</taxon>
        <taxon>Glomerellaceae</taxon>
        <taxon>Colletotrichum</taxon>
        <taxon>Colletotrichum acutatum species complex</taxon>
    </lineage>
</organism>
<evidence type="ECO:0000313" key="2">
    <source>
        <dbReference type="Proteomes" id="UP001239795"/>
    </source>
</evidence>
<protein>
    <submittedName>
        <fullName evidence="1">Uncharacterized protein</fullName>
    </submittedName>
</protein>
<dbReference type="EMBL" id="MLGG01000046">
    <property type="protein sequence ID" value="KAK1451556.1"/>
    <property type="molecule type" value="Genomic_DNA"/>
</dbReference>
<gene>
    <name evidence="1" type="ORF">CMEL01_06130</name>
</gene>
<keyword evidence="2" id="KW-1185">Reference proteome</keyword>
<dbReference type="AlphaFoldDB" id="A0AAI9XJ98"/>
<accession>A0AAI9XJ98</accession>
<comment type="caution">
    <text evidence="1">The sequence shown here is derived from an EMBL/GenBank/DDBJ whole genome shotgun (WGS) entry which is preliminary data.</text>
</comment>
<reference evidence="1 2" key="1">
    <citation type="submission" date="2016-10" db="EMBL/GenBank/DDBJ databases">
        <title>The genome sequence of Colletotrichum fioriniae PJ7.</title>
        <authorList>
            <person name="Baroncelli R."/>
        </authorList>
    </citation>
    <scope>NUCLEOTIDE SEQUENCE [LARGE SCALE GENOMIC DNA]</scope>
    <source>
        <strain evidence="1">Col 31</strain>
    </source>
</reference>
<evidence type="ECO:0000313" key="1">
    <source>
        <dbReference type="EMBL" id="KAK1451556.1"/>
    </source>
</evidence>
<dbReference type="Proteomes" id="UP001239795">
    <property type="component" value="Unassembled WGS sequence"/>
</dbReference>